<evidence type="ECO:0000256" key="3">
    <source>
        <dbReference type="ARBA" id="ARBA00022475"/>
    </source>
</evidence>
<feature type="transmembrane region" description="Helical" evidence="7">
    <location>
        <begin position="79"/>
        <end position="106"/>
    </location>
</feature>
<evidence type="ECO:0000256" key="7">
    <source>
        <dbReference type="RuleBase" id="RU363032"/>
    </source>
</evidence>
<keyword evidence="3" id="KW-1003">Cell membrane</keyword>
<dbReference type="Proteomes" id="UP000295008">
    <property type="component" value="Unassembled WGS sequence"/>
</dbReference>
<dbReference type="CDD" id="cd06261">
    <property type="entry name" value="TM_PBP2"/>
    <property type="match status" value="1"/>
</dbReference>
<comment type="subcellular location">
    <subcellularLocation>
        <location evidence="1 7">Cell membrane</location>
        <topology evidence="1 7">Multi-pass membrane protein</topology>
    </subcellularLocation>
</comment>
<comment type="similarity">
    <text evidence="7">Belongs to the binding-protein-dependent transport system permease family.</text>
</comment>
<evidence type="ECO:0000256" key="5">
    <source>
        <dbReference type="ARBA" id="ARBA00022989"/>
    </source>
</evidence>
<feature type="transmembrane region" description="Helical" evidence="7">
    <location>
        <begin position="192"/>
        <end position="214"/>
    </location>
</feature>
<organism evidence="9 10">
    <name type="scientific">Hydrogenispora ethanolica</name>
    <dbReference type="NCBI Taxonomy" id="1082276"/>
    <lineage>
        <taxon>Bacteria</taxon>
        <taxon>Bacillati</taxon>
        <taxon>Bacillota</taxon>
        <taxon>Hydrogenispora</taxon>
    </lineage>
</organism>
<proteinExistence type="inferred from homology"/>
<dbReference type="InterPro" id="IPR050901">
    <property type="entry name" value="BP-dep_ABC_trans_perm"/>
</dbReference>
<dbReference type="PANTHER" id="PTHR32243:SF18">
    <property type="entry name" value="INNER MEMBRANE ABC TRANSPORTER PERMEASE PROTEIN YCJP"/>
    <property type="match status" value="1"/>
</dbReference>
<keyword evidence="5 7" id="KW-1133">Transmembrane helix</keyword>
<dbReference type="InterPro" id="IPR000515">
    <property type="entry name" value="MetI-like"/>
</dbReference>
<dbReference type="InterPro" id="IPR035906">
    <property type="entry name" value="MetI-like_sf"/>
</dbReference>
<dbReference type="AlphaFoldDB" id="A0A4R1SBP6"/>
<evidence type="ECO:0000256" key="4">
    <source>
        <dbReference type="ARBA" id="ARBA00022692"/>
    </source>
</evidence>
<dbReference type="GO" id="GO:0055085">
    <property type="term" value="P:transmembrane transport"/>
    <property type="evidence" value="ECO:0007669"/>
    <property type="project" value="InterPro"/>
</dbReference>
<protein>
    <submittedName>
        <fullName evidence="9">Carbohydrate ABC transporter membrane protein 2 (CUT1 family)</fullName>
    </submittedName>
</protein>
<evidence type="ECO:0000256" key="1">
    <source>
        <dbReference type="ARBA" id="ARBA00004651"/>
    </source>
</evidence>
<feature type="transmembrane region" description="Helical" evidence="7">
    <location>
        <begin position="151"/>
        <end position="171"/>
    </location>
</feature>
<dbReference type="PROSITE" id="PS50928">
    <property type="entry name" value="ABC_TM1"/>
    <property type="match status" value="1"/>
</dbReference>
<feature type="transmembrane region" description="Helical" evidence="7">
    <location>
        <begin position="249"/>
        <end position="270"/>
    </location>
</feature>
<accession>A0A4R1SBP6</accession>
<evidence type="ECO:0000256" key="2">
    <source>
        <dbReference type="ARBA" id="ARBA00022448"/>
    </source>
</evidence>
<dbReference type="OrthoDB" id="9772609at2"/>
<name>A0A4R1SBP6_HYDET</name>
<feature type="domain" description="ABC transmembrane type-1" evidence="8">
    <location>
        <begin position="80"/>
        <end position="270"/>
    </location>
</feature>
<evidence type="ECO:0000256" key="6">
    <source>
        <dbReference type="ARBA" id="ARBA00023136"/>
    </source>
</evidence>
<comment type="caution">
    <text evidence="9">The sequence shown here is derived from an EMBL/GenBank/DDBJ whole genome shotgun (WGS) entry which is preliminary data.</text>
</comment>
<dbReference type="GO" id="GO:0005886">
    <property type="term" value="C:plasma membrane"/>
    <property type="evidence" value="ECO:0007669"/>
    <property type="project" value="UniProtKB-SubCell"/>
</dbReference>
<keyword evidence="10" id="KW-1185">Reference proteome</keyword>
<keyword evidence="6 7" id="KW-0472">Membrane</keyword>
<keyword evidence="2 7" id="KW-0813">Transport</keyword>
<keyword evidence="4 7" id="KW-0812">Transmembrane</keyword>
<evidence type="ECO:0000259" key="8">
    <source>
        <dbReference type="PROSITE" id="PS50928"/>
    </source>
</evidence>
<dbReference type="EMBL" id="SLUN01000001">
    <property type="protein sequence ID" value="TCL76983.1"/>
    <property type="molecule type" value="Genomic_DNA"/>
</dbReference>
<sequence>MLMNENENYGPARIELKVALNTLVGVVIAFLVLLPFFWMILTSLKTPEQLFKIPFQLFPEKATLQNYVSVWRDYPFVEYFVNSVVVCIVTAVAVVSTSSLAAYGFARFHFKGQSLVEMVVLTTQMIPVIVVVIPMFKIIRNIGLYDTQLGLIISYTSVTLPFCIWMMKSFVENIPKEIDLAAMIDGCTRLQAFWKAVFPLMLPGLVATTVFTFLESWNLYLIPLVLSSEKSIPLTVGIAGLISEHKIDWGQIMAASTVASVPSIILFLIFERYLIANLTAGAVKQ</sequence>
<feature type="transmembrane region" description="Helical" evidence="7">
    <location>
        <begin position="118"/>
        <end position="139"/>
    </location>
</feature>
<evidence type="ECO:0000313" key="10">
    <source>
        <dbReference type="Proteomes" id="UP000295008"/>
    </source>
</evidence>
<dbReference type="Pfam" id="PF00528">
    <property type="entry name" value="BPD_transp_1"/>
    <property type="match status" value="1"/>
</dbReference>
<reference evidence="9 10" key="1">
    <citation type="submission" date="2019-03" db="EMBL/GenBank/DDBJ databases">
        <title>Genomic Encyclopedia of Type Strains, Phase IV (KMG-IV): sequencing the most valuable type-strain genomes for metagenomic binning, comparative biology and taxonomic classification.</title>
        <authorList>
            <person name="Goeker M."/>
        </authorList>
    </citation>
    <scope>NUCLEOTIDE SEQUENCE [LARGE SCALE GENOMIC DNA]</scope>
    <source>
        <strain evidence="9 10">LX-B</strain>
    </source>
</reference>
<gene>
    <name evidence="9" type="ORF">EDC14_1001268</name>
</gene>
<feature type="transmembrane region" description="Helical" evidence="7">
    <location>
        <begin position="20"/>
        <end position="41"/>
    </location>
</feature>
<dbReference type="PANTHER" id="PTHR32243">
    <property type="entry name" value="MALTOSE TRANSPORT SYSTEM PERMEASE-RELATED"/>
    <property type="match status" value="1"/>
</dbReference>
<evidence type="ECO:0000313" key="9">
    <source>
        <dbReference type="EMBL" id="TCL76983.1"/>
    </source>
</evidence>
<dbReference type="SUPFAM" id="SSF161098">
    <property type="entry name" value="MetI-like"/>
    <property type="match status" value="1"/>
</dbReference>
<dbReference type="Gene3D" id="1.10.3720.10">
    <property type="entry name" value="MetI-like"/>
    <property type="match status" value="1"/>
</dbReference>